<gene>
    <name evidence="8" type="ORF">M413DRAFT_444451</name>
</gene>
<evidence type="ECO:0000256" key="2">
    <source>
        <dbReference type="ARBA" id="ARBA00022448"/>
    </source>
</evidence>
<evidence type="ECO:0000256" key="3">
    <source>
        <dbReference type="ARBA" id="ARBA00022597"/>
    </source>
</evidence>
<dbReference type="EMBL" id="KN831777">
    <property type="protein sequence ID" value="KIM42796.1"/>
    <property type="molecule type" value="Genomic_DNA"/>
</dbReference>
<reference evidence="8 9" key="1">
    <citation type="submission" date="2014-04" db="EMBL/GenBank/DDBJ databases">
        <authorList>
            <consortium name="DOE Joint Genome Institute"/>
            <person name="Kuo A."/>
            <person name="Gay G."/>
            <person name="Dore J."/>
            <person name="Kohler A."/>
            <person name="Nagy L.G."/>
            <person name="Floudas D."/>
            <person name="Copeland A."/>
            <person name="Barry K.W."/>
            <person name="Cichocki N."/>
            <person name="Veneault-Fourrey C."/>
            <person name="LaButti K."/>
            <person name="Lindquist E.A."/>
            <person name="Lipzen A."/>
            <person name="Lundell T."/>
            <person name="Morin E."/>
            <person name="Murat C."/>
            <person name="Sun H."/>
            <person name="Tunlid A."/>
            <person name="Henrissat B."/>
            <person name="Grigoriev I.V."/>
            <person name="Hibbett D.S."/>
            <person name="Martin F."/>
            <person name="Nordberg H.P."/>
            <person name="Cantor M.N."/>
            <person name="Hua S.X."/>
        </authorList>
    </citation>
    <scope>NUCLEOTIDE SEQUENCE [LARGE SCALE GENOMIC DNA]</scope>
    <source>
        <strain evidence="9">h7</strain>
    </source>
</reference>
<keyword evidence="5 7" id="KW-1133">Transmembrane helix</keyword>
<dbReference type="GO" id="GO:0000139">
    <property type="term" value="C:Golgi membrane"/>
    <property type="evidence" value="ECO:0007669"/>
    <property type="project" value="TreeGrafter"/>
</dbReference>
<comment type="subcellular location">
    <subcellularLocation>
        <location evidence="1">Endomembrane system</location>
        <topology evidence="1">Multi-pass membrane protein</topology>
    </subcellularLocation>
</comment>
<feature type="transmembrane region" description="Helical" evidence="7">
    <location>
        <begin position="34"/>
        <end position="51"/>
    </location>
</feature>
<keyword evidence="2" id="KW-0813">Transport</keyword>
<name>A0A0C3CGQ9_HEBCY</name>
<keyword evidence="6 7" id="KW-0472">Membrane</keyword>
<protein>
    <submittedName>
        <fullName evidence="8">Uncharacterized protein</fullName>
    </submittedName>
</protein>
<dbReference type="PANTHER" id="PTHR10778">
    <property type="entry name" value="SOLUTE CARRIER FAMILY 35 MEMBER B"/>
    <property type="match status" value="1"/>
</dbReference>
<dbReference type="Proteomes" id="UP000053424">
    <property type="component" value="Unassembled WGS sequence"/>
</dbReference>
<dbReference type="PANTHER" id="PTHR10778:SF4">
    <property type="entry name" value="NUCLEOTIDE SUGAR TRANSPORTER SLC35B4"/>
    <property type="match status" value="1"/>
</dbReference>
<evidence type="ECO:0000313" key="9">
    <source>
        <dbReference type="Proteomes" id="UP000053424"/>
    </source>
</evidence>
<keyword evidence="4 7" id="KW-0812">Transmembrane</keyword>
<feature type="transmembrane region" description="Helical" evidence="7">
    <location>
        <begin position="63"/>
        <end position="85"/>
    </location>
</feature>
<accession>A0A0C3CGQ9</accession>
<sequence length="313" mass="33901">MAVHIIFRSGGLIISLILGWLISRKRYTITQVTSVLLVTVGVVITTLSAQSSTKKSTSVADPYTYATGIGILTLALVLSGILGLIQDWTYAKYGRPTLAKVEGPAPWQESMFYLHFLALPMFIPLLPDLAAQMHTLNSQGPRVELNFPIPFPASLNLTTAFSDLPPPYSLPNLPIHIFPQSGNMSLLSITESIDLNSTTLTTRVSALTVTLILVVRKATSLIISVIGVSQVVLALKELLGIPDREWSFFGVNLDAVIRTIGTAFVGSGEAKRPQQVDNRMMWMGAMLVLLGTVGYTIGSRPRVAKPNAKGKIE</sequence>
<dbReference type="HOGENOM" id="CLU_033007_1_1_1"/>
<feature type="transmembrane region" description="Helical" evidence="7">
    <location>
        <begin position="6"/>
        <end position="22"/>
    </location>
</feature>
<evidence type="ECO:0000313" key="8">
    <source>
        <dbReference type="EMBL" id="KIM42796.1"/>
    </source>
</evidence>
<reference evidence="9" key="2">
    <citation type="submission" date="2015-01" db="EMBL/GenBank/DDBJ databases">
        <title>Evolutionary Origins and Diversification of the Mycorrhizal Mutualists.</title>
        <authorList>
            <consortium name="DOE Joint Genome Institute"/>
            <consortium name="Mycorrhizal Genomics Consortium"/>
            <person name="Kohler A."/>
            <person name="Kuo A."/>
            <person name="Nagy L.G."/>
            <person name="Floudas D."/>
            <person name="Copeland A."/>
            <person name="Barry K.W."/>
            <person name="Cichocki N."/>
            <person name="Veneault-Fourrey C."/>
            <person name="LaButti K."/>
            <person name="Lindquist E.A."/>
            <person name="Lipzen A."/>
            <person name="Lundell T."/>
            <person name="Morin E."/>
            <person name="Murat C."/>
            <person name="Riley R."/>
            <person name="Ohm R."/>
            <person name="Sun H."/>
            <person name="Tunlid A."/>
            <person name="Henrissat B."/>
            <person name="Grigoriev I.V."/>
            <person name="Hibbett D.S."/>
            <person name="Martin F."/>
        </authorList>
    </citation>
    <scope>NUCLEOTIDE SEQUENCE [LARGE SCALE GENOMIC DNA]</scope>
    <source>
        <strain evidence="9">h7</strain>
    </source>
</reference>
<evidence type="ECO:0000256" key="7">
    <source>
        <dbReference type="SAM" id="Phobius"/>
    </source>
</evidence>
<evidence type="ECO:0000256" key="4">
    <source>
        <dbReference type="ARBA" id="ARBA00022692"/>
    </source>
</evidence>
<evidence type="ECO:0000256" key="6">
    <source>
        <dbReference type="ARBA" id="ARBA00023136"/>
    </source>
</evidence>
<dbReference type="AlphaFoldDB" id="A0A0C3CGQ9"/>
<evidence type="ECO:0000256" key="1">
    <source>
        <dbReference type="ARBA" id="ARBA00004127"/>
    </source>
</evidence>
<dbReference type="OrthoDB" id="999962at2759"/>
<proteinExistence type="predicted"/>
<dbReference type="GO" id="GO:0005462">
    <property type="term" value="F:UDP-N-acetylglucosamine transmembrane transporter activity"/>
    <property type="evidence" value="ECO:0007669"/>
    <property type="project" value="TreeGrafter"/>
</dbReference>
<dbReference type="InterPro" id="IPR013657">
    <property type="entry name" value="SCL35B1-4/HUT1"/>
</dbReference>
<feature type="transmembrane region" description="Helical" evidence="7">
    <location>
        <begin position="280"/>
        <end position="298"/>
    </location>
</feature>
<dbReference type="Pfam" id="PF08449">
    <property type="entry name" value="UAA"/>
    <property type="match status" value="1"/>
</dbReference>
<keyword evidence="9" id="KW-1185">Reference proteome</keyword>
<dbReference type="GO" id="GO:0005464">
    <property type="term" value="F:UDP-xylose transmembrane transporter activity"/>
    <property type="evidence" value="ECO:0007669"/>
    <property type="project" value="TreeGrafter"/>
</dbReference>
<evidence type="ECO:0000256" key="5">
    <source>
        <dbReference type="ARBA" id="ARBA00022989"/>
    </source>
</evidence>
<dbReference type="GO" id="GO:0005789">
    <property type="term" value="C:endoplasmic reticulum membrane"/>
    <property type="evidence" value="ECO:0007669"/>
    <property type="project" value="TreeGrafter"/>
</dbReference>
<keyword evidence="3" id="KW-0762">Sugar transport</keyword>
<organism evidence="8 9">
    <name type="scientific">Hebeloma cylindrosporum</name>
    <dbReference type="NCBI Taxonomy" id="76867"/>
    <lineage>
        <taxon>Eukaryota</taxon>
        <taxon>Fungi</taxon>
        <taxon>Dikarya</taxon>
        <taxon>Basidiomycota</taxon>
        <taxon>Agaricomycotina</taxon>
        <taxon>Agaricomycetes</taxon>
        <taxon>Agaricomycetidae</taxon>
        <taxon>Agaricales</taxon>
        <taxon>Agaricineae</taxon>
        <taxon>Hymenogastraceae</taxon>
        <taxon>Hebeloma</taxon>
    </lineage>
</organism>